<proteinExistence type="predicted"/>
<dbReference type="KEGG" id="nst:Nstercoris_02098"/>
<evidence type="ECO:0000259" key="7">
    <source>
        <dbReference type="PROSITE" id="PS50123"/>
    </source>
</evidence>
<dbReference type="InterPro" id="IPR022642">
    <property type="entry name" value="CheR_C"/>
</dbReference>
<feature type="binding site" evidence="6">
    <location>
        <position position="86"/>
    </location>
    <ligand>
        <name>S-adenosyl-L-methionine</name>
        <dbReference type="ChEBI" id="CHEBI:59789"/>
    </ligand>
</feature>
<dbReference type="PROSITE" id="PS50123">
    <property type="entry name" value="CHER"/>
    <property type="match status" value="1"/>
</dbReference>
<name>A0A4Y1YRK9_9PROT</name>
<protein>
    <recommendedName>
        <fullName evidence="5">Chemotaxis protein methyltransferase</fullName>
        <ecNumber evidence="5">2.1.1.80</ecNumber>
    </recommendedName>
</protein>
<evidence type="ECO:0000256" key="4">
    <source>
        <dbReference type="ARBA" id="ARBA00022691"/>
    </source>
</evidence>
<feature type="binding site" evidence="6">
    <location>
        <position position="92"/>
    </location>
    <ligand>
        <name>S-adenosyl-L-methionine</name>
        <dbReference type="ChEBI" id="CHEBI:59789"/>
    </ligand>
</feature>
<dbReference type="EC" id="2.1.1.80" evidence="5"/>
<feature type="binding site" evidence="6">
    <location>
        <position position="150"/>
    </location>
    <ligand>
        <name>S-adenosyl-L-methionine</name>
        <dbReference type="ChEBI" id="CHEBI:59789"/>
    </ligand>
</feature>
<dbReference type="SUPFAM" id="SSF47757">
    <property type="entry name" value="Chemotaxis receptor methyltransferase CheR, N-terminal domain"/>
    <property type="match status" value="1"/>
</dbReference>
<dbReference type="Gene3D" id="1.10.155.10">
    <property type="entry name" value="Chemotaxis receptor methyltransferase CheR, N-terminal domain"/>
    <property type="match status" value="1"/>
</dbReference>
<feature type="binding site" evidence="6">
    <location>
        <begin position="208"/>
        <end position="209"/>
    </location>
    <ligand>
        <name>S-adenosyl-L-methionine</name>
        <dbReference type="ChEBI" id="CHEBI:59789"/>
    </ligand>
</feature>
<dbReference type="Pfam" id="PF03705">
    <property type="entry name" value="CheR_N"/>
    <property type="match status" value="1"/>
</dbReference>
<dbReference type="Pfam" id="PF01739">
    <property type="entry name" value="CheR"/>
    <property type="match status" value="1"/>
</dbReference>
<keyword evidence="9" id="KW-1185">Reference proteome</keyword>
<organism evidence="8 9">
    <name type="scientific">Nitrosomonas stercoris</name>
    <dbReference type="NCBI Taxonomy" id="1444684"/>
    <lineage>
        <taxon>Bacteria</taxon>
        <taxon>Pseudomonadati</taxon>
        <taxon>Pseudomonadota</taxon>
        <taxon>Betaproteobacteria</taxon>
        <taxon>Nitrosomonadales</taxon>
        <taxon>Nitrosomonadaceae</taxon>
        <taxon>Nitrosomonas</taxon>
    </lineage>
</organism>
<dbReference type="InterPro" id="IPR022641">
    <property type="entry name" value="CheR_N"/>
</dbReference>
<evidence type="ECO:0000256" key="2">
    <source>
        <dbReference type="ARBA" id="ARBA00022603"/>
    </source>
</evidence>
<feature type="binding site" evidence="6">
    <location>
        <position position="125"/>
    </location>
    <ligand>
        <name>S-adenosyl-L-methionine</name>
        <dbReference type="ChEBI" id="CHEBI:59789"/>
    </ligand>
</feature>
<evidence type="ECO:0000256" key="3">
    <source>
        <dbReference type="ARBA" id="ARBA00022679"/>
    </source>
</evidence>
<keyword evidence="2 5" id="KW-0489">Methyltransferase</keyword>
<evidence type="ECO:0000256" key="6">
    <source>
        <dbReference type="PIRSR" id="PIRSR000410-1"/>
    </source>
</evidence>
<dbReference type="InterPro" id="IPR050903">
    <property type="entry name" value="Bact_Chemotaxis_MeTrfase"/>
</dbReference>
<comment type="catalytic activity">
    <reaction evidence="1 5">
        <text>L-glutamyl-[protein] + S-adenosyl-L-methionine = [protein]-L-glutamate 5-O-methyl ester + S-adenosyl-L-homocysteine</text>
        <dbReference type="Rhea" id="RHEA:24452"/>
        <dbReference type="Rhea" id="RHEA-COMP:10208"/>
        <dbReference type="Rhea" id="RHEA-COMP:10311"/>
        <dbReference type="ChEBI" id="CHEBI:29973"/>
        <dbReference type="ChEBI" id="CHEBI:57856"/>
        <dbReference type="ChEBI" id="CHEBI:59789"/>
        <dbReference type="ChEBI" id="CHEBI:82795"/>
        <dbReference type="EC" id="2.1.1.80"/>
    </reaction>
</comment>
<dbReference type="InterPro" id="IPR036804">
    <property type="entry name" value="CheR_N_sf"/>
</dbReference>
<accession>A0A4Y1YRK9</accession>
<dbReference type="PRINTS" id="PR00996">
    <property type="entry name" value="CHERMTFRASE"/>
</dbReference>
<comment type="function">
    <text evidence="5">Methylation of the membrane-bound methyl-accepting chemotaxis proteins (MCP) to form gamma-glutamyl methyl ester residues in MCP.</text>
</comment>
<dbReference type="GO" id="GO:0008983">
    <property type="term" value="F:protein-glutamate O-methyltransferase activity"/>
    <property type="evidence" value="ECO:0007669"/>
    <property type="project" value="UniProtKB-EC"/>
</dbReference>
<dbReference type="AlphaFoldDB" id="A0A4Y1YRK9"/>
<dbReference type="SUPFAM" id="SSF53335">
    <property type="entry name" value="S-adenosyl-L-methionine-dependent methyltransferases"/>
    <property type="match status" value="1"/>
</dbReference>
<feature type="binding site" evidence="6">
    <location>
        <position position="88"/>
    </location>
    <ligand>
        <name>S-adenosyl-L-methionine</name>
        <dbReference type="ChEBI" id="CHEBI:59789"/>
    </ligand>
</feature>
<feature type="binding site" evidence="6">
    <location>
        <begin position="226"/>
        <end position="227"/>
    </location>
    <ligand>
        <name>S-adenosyl-L-methionine</name>
        <dbReference type="ChEBI" id="CHEBI:59789"/>
    </ligand>
</feature>
<dbReference type="PANTHER" id="PTHR24422">
    <property type="entry name" value="CHEMOTAXIS PROTEIN METHYLTRANSFERASE"/>
    <property type="match status" value="1"/>
</dbReference>
<evidence type="ECO:0000256" key="5">
    <source>
        <dbReference type="PIRNR" id="PIRNR000410"/>
    </source>
</evidence>
<evidence type="ECO:0000256" key="1">
    <source>
        <dbReference type="ARBA" id="ARBA00001541"/>
    </source>
</evidence>
<dbReference type="InterPro" id="IPR000780">
    <property type="entry name" value="CheR_MeTrfase"/>
</dbReference>
<dbReference type="EMBL" id="AP019755">
    <property type="protein sequence ID" value="BBL35821.1"/>
    <property type="molecule type" value="Genomic_DNA"/>
</dbReference>
<reference evidence="8 9" key="1">
    <citation type="submission" date="2019-06" db="EMBL/GenBank/DDBJ databases">
        <title>Nitrosomonas stercoris KYUHI-S whole genome shotgun sequence.</title>
        <authorList>
            <person name="Nakagawa T."/>
            <person name="Tsuchiya Y."/>
            <person name="Takahashi R."/>
        </authorList>
    </citation>
    <scope>NUCLEOTIDE SEQUENCE [LARGE SCALE GENOMIC DNA]</scope>
    <source>
        <strain evidence="8 9">KYUHI-S</strain>
    </source>
</reference>
<feature type="domain" description="CheR-type methyltransferase" evidence="7">
    <location>
        <begin position="9"/>
        <end position="282"/>
    </location>
</feature>
<dbReference type="GO" id="GO:0032259">
    <property type="term" value="P:methylation"/>
    <property type="evidence" value="ECO:0007669"/>
    <property type="project" value="UniProtKB-KW"/>
</dbReference>
<dbReference type="PIRSF" id="PIRSF000410">
    <property type="entry name" value="CheR"/>
    <property type="match status" value="1"/>
</dbReference>
<dbReference type="SMART" id="SM00138">
    <property type="entry name" value="MeTrc"/>
    <property type="match status" value="1"/>
</dbReference>
<evidence type="ECO:0000313" key="9">
    <source>
        <dbReference type="Proteomes" id="UP000316473"/>
    </source>
</evidence>
<evidence type="ECO:0000313" key="8">
    <source>
        <dbReference type="EMBL" id="BBL35821.1"/>
    </source>
</evidence>
<gene>
    <name evidence="8" type="ORF">Nstercoris_02098</name>
</gene>
<dbReference type="InterPro" id="IPR029063">
    <property type="entry name" value="SAM-dependent_MTases_sf"/>
</dbReference>
<dbReference type="InterPro" id="IPR026024">
    <property type="entry name" value="Chemotaxis_MeTrfase_CheR"/>
</dbReference>
<keyword evidence="4 5" id="KW-0949">S-adenosyl-L-methionine</keyword>
<dbReference type="PANTHER" id="PTHR24422:SF19">
    <property type="entry name" value="CHEMOTAXIS PROTEIN METHYLTRANSFERASE"/>
    <property type="match status" value="1"/>
</dbReference>
<dbReference type="Proteomes" id="UP000316473">
    <property type="component" value="Chromosome"/>
</dbReference>
<keyword evidence="3 5" id="KW-0808">Transferase</keyword>
<dbReference type="Gene3D" id="3.40.50.150">
    <property type="entry name" value="Vaccinia Virus protein VP39"/>
    <property type="match status" value="1"/>
</dbReference>
<sequence>MNVRISSEQNTREYAFSAHDFECVKKMIYARAGIALAENRQEMVYTRLSRRLRATGSTSFREYLKRLEEDDENLEWEFFINVLTTNLTAFFREAHHFPILAEHVKKYQSGRSVKLWCSAASTGEEAYSLAMTMMEAFDSLKPPVRILATDIATNVLATAREGIYPLEKLESMPTERIRRFFLKGKNSAAGYARVRPELRNLITFRQLNLLDSNWPMYGPFDAIFCRNVMIYFDKPTQYQVLQKFIPLLDRHGLIFMGHSEVFHHASDLVKLVGKTVYEPVTQ</sequence>